<gene>
    <name evidence="1" type="primary">33</name>
    <name evidence="1" type="ORF">SEA_BIPPER_33</name>
</gene>
<evidence type="ECO:0000313" key="1">
    <source>
        <dbReference type="EMBL" id="AMQ66969.1"/>
    </source>
</evidence>
<dbReference type="Proteomes" id="UP000201826">
    <property type="component" value="Segment"/>
</dbReference>
<dbReference type="OrthoDB" id="5313at10239"/>
<reference evidence="2" key="1">
    <citation type="submission" date="2016-02" db="EMBL/GenBank/DDBJ databases">
        <authorList>
            <person name="Isern S."/>
            <person name="Barcellona C.M."/>
            <person name="Dozier K.D."/>
            <person name="Faust J.M."/>
            <person name="Fedrick A.J."/>
            <person name="Gagliardi L.E."/>
            <person name="Gatt S.M."/>
            <person name="Gleason P.S."/>
            <person name="Gomez E.A."/>
            <person name="Hoffman A.M."/>
            <person name="Jenkins M."/>
            <person name="Jones M.J."/>
            <person name="Lang J.F."/>
            <person name="Lequay S.M."/>
            <person name="Mars P.J."/>
            <person name="Mtchedlidze N."/>
            <person name="Osking Z.B."/>
            <person name="Paul L.M."/>
            <person name="Pica A.N."/>
            <person name="Robison M.D."/>
            <person name="Rodriguez D."/>
            <person name="Rosales K.A."/>
            <person name="Saravis L.E."/>
            <person name="Sisson B.M."/>
            <person name="Tan A.L."/>
            <person name="Voltaire R."/>
            <person name="Michael S.F."/>
            <person name="Warner M.H."/>
            <person name="Bradley K.W."/>
            <person name="Asai D.J."/>
            <person name="Bowman C.A."/>
            <person name="Russell D.A."/>
            <person name="Pope W.H."/>
            <person name="Jacobs-Sera D."/>
            <person name="Hendrix R.W."/>
            <person name="Hatfull G.F."/>
        </authorList>
    </citation>
    <scope>NUCLEOTIDE SEQUENCE [LARGE SCALE GENOMIC DNA]</scope>
</reference>
<evidence type="ECO:0000313" key="2">
    <source>
        <dbReference type="Proteomes" id="UP000201826"/>
    </source>
</evidence>
<accession>A0A142F2G2</accession>
<sequence length="176" mass="19625">MITRRNADFWWSIAWPRDRKRYGYGGPWDQFDVNVSTDCSGLVSNCLEALVRGPDGFDWDREPYSTESWRVVDYGQIGPFGTICVRRPQDIPADAAVAIGCVHGAGAGPNSHMACTVFDPMYGPINVESSGTYGQRIGGPARGYNDPMFKDWHYLPGPIEGQDWQPVLDYLTGRTI</sequence>
<protein>
    <submittedName>
        <fullName evidence="1">Lysin A amidase domain</fullName>
    </submittedName>
</protein>
<name>A0A142F2G2_9CAUD</name>
<dbReference type="RefSeq" id="YP_009303181.1">
    <property type="nucleotide sequence ID" value="NC_031253.1"/>
</dbReference>
<organism evidence="1 2">
    <name type="scientific">Mycobacterium phage Bipper</name>
    <dbReference type="NCBI Taxonomy" id="1805457"/>
    <lineage>
        <taxon>Viruses</taxon>
        <taxon>Duplodnaviria</taxon>
        <taxon>Heunggongvirae</taxon>
        <taxon>Uroviricota</taxon>
        <taxon>Caudoviricetes</taxon>
        <taxon>Bippervirus</taxon>
        <taxon>Bippervirus bipper</taxon>
    </lineage>
</organism>
<keyword evidence="2" id="KW-1185">Reference proteome</keyword>
<proteinExistence type="predicted"/>
<dbReference type="GeneID" id="29125754"/>
<dbReference type="KEGG" id="vg:29125754"/>
<dbReference type="EMBL" id="KU728633">
    <property type="protein sequence ID" value="AMQ66969.1"/>
    <property type="molecule type" value="Genomic_DNA"/>
</dbReference>